<dbReference type="RefSeq" id="WP_154420370.1">
    <property type="nucleotide sequence ID" value="NZ_CP044332.1"/>
</dbReference>
<organism evidence="1 2">
    <name type="scientific">Methylocystis parvus</name>
    <dbReference type="NCBI Taxonomy" id="134"/>
    <lineage>
        <taxon>Bacteria</taxon>
        <taxon>Pseudomonadati</taxon>
        <taxon>Pseudomonadota</taxon>
        <taxon>Alphaproteobacteria</taxon>
        <taxon>Hyphomicrobiales</taxon>
        <taxon>Methylocystaceae</taxon>
        <taxon>Methylocystis</taxon>
    </lineage>
</organism>
<sequence>MVPTNKLFKSLLDLPGAAEWFGAVEPAWLSLDPRSLEALRKEPSNRPGALRISPDLTEADAGMSPVLRNAIVLLDAASKGDGLKLTATGNLARVVVDDMRDRFEWPGYEKASTLGLYKVVNEPDFMPLHFIRVTAAHAGLLRRRKGVLTTTPAARELLSQQRFGPLQAILFHTALWRLDLSYFGRGLLGSWPQGDIGIVLWSLAVAAWDWQTPERLSRLCAVPTAEVVEPGIWDRGSLAFEARVLQPLFWFGLLERSAEKSQTHEWVETHLYRKTPLFDRFLKFDVEFTTCSGAGSA</sequence>
<gene>
    <name evidence="1" type="ORF">F7D14_19575</name>
</gene>
<dbReference type="EMBL" id="CP044332">
    <property type="protein sequence ID" value="QGM99812.1"/>
    <property type="molecule type" value="Genomic_DNA"/>
</dbReference>
<dbReference type="AlphaFoldDB" id="A0A6B8MDG4"/>
<dbReference type="Proteomes" id="UP000422569">
    <property type="component" value="Plasmid unnamed1"/>
</dbReference>
<dbReference type="KEGG" id="mpar:F7D14_19575"/>
<proteinExistence type="predicted"/>
<keyword evidence="2" id="KW-1185">Reference proteome</keyword>
<evidence type="ECO:0000313" key="1">
    <source>
        <dbReference type="EMBL" id="QGM99812.1"/>
    </source>
</evidence>
<geneLocation type="plasmid" evidence="1">
    <name>unnamed1</name>
</geneLocation>
<dbReference type="GeneID" id="42570731"/>
<accession>A0A6B8MDG4</accession>
<evidence type="ECO:0000313" key="2">
    <source>
        <dbReference type="Proteomes" id="UP000422569"/>
    </source>
</evidence>
<keyword evidence="1" id="KW-0614">Plasmid</keyword>
<name>A0A6B8MDG4_9HYPH</name>
<reference evidence="1 2" key="1">
    <citation type="submission" date="2019-09" db="EMBL/GenBank/DDBJ databases">
        <title>Isolation and complete genome sequencing of Methylocystis species.</title>
        <authorList>
            <person name="Rumah B.L."/>
            <person name="Stead C.E."/>
            <person name="Stevens B.C."/>
            <person name="Minton N.P."/>
            <person name="Grosse-Honebrink A."/>
            <person name="Zhang Y."/>
        </authorList>
    </citation>
    <scope>NUCLEOTIDE SEQUENCE [LARGE SCALE GENOMIC DNA]</scope>
    <source>
        <strain evidence="1 2">BRCS2</strain>
        <plasmid evidence="1 2">unnamed1</plasmid>
    </source>
</reference>
<protein>
    <submittedName>
        <fullName evidence="1">Uncharacterized protein</fullName>
    </submittedName>
</protein>